<reference evidence="2" key="1">
    <citation type="submission" date="2021-01" db="EMBL/GenBank/DDBJ databases">
        <title>Whole genome shotgun sequence of Acrocarpospora phusangensis NBRC 108782.</title>
        <authorList>
            <person name="Komaki H."/>
            <person name="Tamura T."/>
        </authorList>
    </citation>
    <scope>NUCLEOTIDE SEQUENCE</scope>
    <source>
        <strain evidence="2">NBRC 108782</strain>
    </source>
</reference>
<evidence type="ECO:0000256" key="1">
    <source>
        <dbReference type="SAM" id="MobiDB-lite"/>
    </source>
</evidence>
<feature type="region of interest" description="Disordered" evidence="1">
    <location>
        <begin position="1"/>
        <end position="33"/>
    </location>
</feature>
<comment type="caution">
    <text evidence="2">The sequence shown here is derived from an EMBL/GenBank/DDBJ whole genome shotgun (WGS) entry which is preliminary data.</text>
</comment>
<dbReference type="AlphaFoldDB" id="A0A919QHJ4"/>
<proteinExistence type="predicted"/>
<name>A0A919QHJ4_9ACTN</name>
<accession>A0A919QHJ4</accession>
<keyword evidence="3" id="KW-1185">Reference proteome</keyword>
<gene>
    <name evidence="2" type="ORF">Aph01nite_60130</name>
</gene>
<protein>
    <submittedName>
        <fullName evidence="2">Uncharacterized protein</fullName>
    </submittedName>
</protein>
<evidence type="ECO:0000313" key="2">
    <source>
        <dbReference type="EMBL" id="GIH27703.1"/>
    </source>
</evidence>
<sequence>MGMKKKPPWAGGRQPMRNSRAPPAGMFPWFQPRKVSGPDADTLKSLIQNPIPTRVASTMPELRTAPLGVVAIAPVVKGVKADVPAAVVIAPPIRSRWSLPCSALAGVQVSQPGAWALPGPRQKCGAQVL</sequence>
<evidence type="ECO:0000313" key="3">
    <source>
        <dbReference type="Proteomes" id="UP000640052"/>
    </source>
</evidence>
<organism evidence="2 3">
    <name type="scientific">Acrocarpospora phusangensis</name>
    <dbReference type="NCBI Taxonomy" id="1070424"/>
    <lineage>
        <taxon>Bacteria</taxon>
        <taxon>Bacillati</taxon>
        <taxon>Actinomycetota</taxon>
        <taxon>Actinomycetes</taxon>
        <taxon>Streptosporangiales</taxon>
        <taxon>Streptosporangiaceae</taxon>
        <taxon>Acrocarpospora</taxon>
    </lineage>
</organism>
<dbReference type="Proteomes" id="UP000640052">
    <property type="component" value="Unassembled WGS sequence"/>
</dbReference>
<dbReference type="EMBL" id="BOOA01000061">
    <property type="protein sequence ID" value="GIH27703.1"/>
    <property type="molecule type" value="Genomic_DNA"/>
</dbReference>